<gene>
    <name evidence="8" type="ORF">PBRASI_LOCUS7787</name>
</gene>
<dbReference type="PANTHER" id="PTHR12146">
    <property type="entry name" value="40S RIBOSOMAL PROTEIN S10"/>
    <property type="match status" value="1"/>
</dbReference>
<dbReference type="EMBL" id="CAJVPI010001262">
    <property type="protein sequence ID" value="CAG8603765.1"/>
    <property type="molecule type" value="Genomic_DNA"/>
</dbReference>
<dbReference type="GO" id="GO:0022627">
    <property type="term" value="C:cytosolic small ribosomal subunit"/>
    <property type="evidence" value="ECO:0007669"/>
    <property type="project" value="TreeGrafter"/>
</dbReference>
<dbReference type="InterPro" id="IPR036388">
    <property type="entry name" value="WH-like_DNA-bd_sf"/>
</dbReference>
<comment type="similarity">
    <text evidence="2">Belongs to the eukaryotic ribosomal protein eS10 family.</text>
</comment>
<feature type="domain" description="Plectin/eS10 N-terminal" evidence="7">
    <location>
        <begin position="49"/>
        <end position="129"/>
    </location>
</feature>
<dbReference type="Proteomes" id="UP000789739">
    <property type="component" value="Unassembled WGS sequence"/>
</dbReference>
<evidence type="ECO:0000259" key="7">
    <source>
        <dbReference type="Pfam" id="PF03501"/>
    </source>
</evidence>
<proteinExistence type="inferred from homology"/>
<organism evidence="8 9">
    <name type="scientific">Paraglomus brasilianum</name>
    <dbReference type="NCBI Taxonomy" id="144538"/>
    <lineage>
        <taxon>Eukaryota</taxon>
        <taxon>Fungi</taxon>
        <taxon>Fungi incertae sedis</taxon>
        <taxon>Mucoromycota</taxon>
        <taxon>Glomeromycotina</taxon>
        <taxon>Glomeromycetes</taxon>
        <taxon>Paraglomerales</taxon>
        <taxon>Paraglomeraceae</taxon>
        <taxon>Paraglomus</taxon>
    </lineage>
</organism>
<comment type="caution">
    <text evidence="8">The sequence shown here is derived from an EMBL/GenBank/DDBJ whole genome shotgun (WGS) entry which is preliminary data.</text>
</comment>
<feature type="compositionally biased region" description="Basic and acidic residues" evidence="6">
    <location>
        <begin position="149"/>
        <end position="165"/>
    </location>
</feature>
<keyword evidence="4" id="KW-0689">Ribosomal protein</keyword>
<dbReference type="InterPro" id="IPR037447">
    <property type="entry name" value="Ribosomal_eS10"/>
</dbReference>
<reference evidence="8" key="1">
    <citation type="submission" date="2021-06" db="EMBL/GenBank/DDBJ databases">
        <authorList>
            <person name="Kallberg Y."/>
            <person name="Tangrot J."/>
            <person name="Rosling A."/>
        </authorList>
    </citation>
    <scope>NUCLEOTIDE SEQUENCE</scope>
    <source>
        <strain evidence="8">BR232B</strain>
    </source>
</reference>
<protein>
    <submittedName>
        <fullName evidence="8">6927_t:CDS:1</fullName>
    </submittedName>
</protein>
<keyword evidence="5" id="KW-0687">Ribonucleoprotein</keyword>
<dbReference type="Gene3D" id="1.10.10.10">
    <property type="entry name" value="Winged helix-like DNA-binding domain superfamily/Winged helix DNA-binding domain"/>
    <property type="match status" value="1"/>
</dbReference>
<evidence type="ECO:0000256" key="4">
    <source>
        <dbReference type="ARBA" id="ARBA00022980"/>
    </source>
</evidence>
<evidence type="ECO:0000256" key="3">
    <source>
        <dbReference type="ARBA" id="ARBA00022490"/>
    </source>
</evidence>
<sequence length="187" mass="21524">GTPNSHHAHSKEESQRHLRKSIQGYSYFSQQLMSLHLAYRSHKSLRSSPLMSEGVLVAKKDFNAPKHPDIDVPNLQVIKACQSLESRGYVKTQFSWQYYYYSLTSEGIDYLREYLHLPPEIIPTTLKKQARPPPPMRGRSETEGGDSYRGPRDRDTYRRRDDGGKEGASGDFKPEFKRRNPRPSGDI</sequence>
<name>A0A9N9GG29_9GLOM</name>
<accession>A0A9N9GG29</accession>
<feature type="non-terminal residue" evidence="8">
    <location>
        <position position="187"/>
    </location>
</feature>
<dbReference type="AlphaFoldDB" id="A0A9N9GG29"/>
<evidence type="ECO:0000313" key="8">
    <source>
        <dbReference type="EMBL" id="CAG8603765.1"/>
    </source>
</evidence>
<evidence type="ECO:0000256" key="6">
    <source>
        <dbReference type="SAM" id="MobiDB-lite"/>
    </source>
</evidence>
<dbReference type="FunFam" id="1.10.10.10:FF:000025">
    <property type="entry name" value="40S ribosomal protein S10"/>
    <property type="match status" value="1"/>
</dbReference>
<dbReference type="GO" id="GO:0003723">
    <property type="term" value="F:RNA binding"/>
    <property type="evidence" value="ECO:0007669"/>
    <property type="project" value="TreeGrafter"/>
</dbReference>
<evidence type="ECO:0000256" key="5">
    <source>
        <dbReference type="ARBA" id="ARBA00023274"/>
    </source>
</evidence>
<evidence type="ECO:0000313" key="9">
    <source>
        <dbReference type="Proteomes" id="UP000789739"/>
    </source>
</evidence>
<feature type="region of interest" description="Disordered" evidence="6">
    <location>
        <begin position="125"/>
        <end position="187"/>
    </location>
</feature>
<dbReference type="InterPro" id="IPR005326">
    <property type="entry name" value="Plectin_eS10_N"/>
</dbReference>
<keyword evidence="9" id="KW-1185">Reference proteome</keyword>
<comment type="subcellular location">
    <subcellularLocation>
        <location evidence="1">Cytoplasm</location>
    </subcellularLocation>
</comment>
<evidence type="ECO:0000256" key="1">
    <source>
        <dbReference type="ARBA" id="ARBA00004496"/>
    </source>
</evidence>
<dbReference type="Pfam" id="PF03501">
    <property type="entry name" value="S10_plectin"/>
    <property type="match status" value="1"/>
</dbReference>
<evidence type="ECO:0000256" key="2">
    <source>
        <dbReference type="ARBA" id="ARBA00007278"/>
    </source>
</evidence>
<dbReference type="PANTHER" id="PTHR12146:SF0">
    <property type="entry name" value="RIBOSOMAL PROTEIN S10"/>
    <property type="match status" value="1"/>
</dbReference>
<keyword evidence="3" id="KW-0963">Cytoplasm</keyword>
<dbReference type="GO" id="GO:0003735">
    <property type="term" value="F:structural constituent of ribosome"/>
    <property type="evidence" value="ECO:0007669"/>
    <property type="project" value="TreeGrafter"/>
</dbReference>
<dbReference type="OrthoDB" id="5211809at2759"/>